<dbReference type="AlphaFoldDB" id="A0A4C1XDU7"/>
<proteinExistence type="predicted"/>
<dbReference type="Proteomes" id="UP000299102">
    <property type="component" value="Unassembled WGS sequence"/>
</dbReference>
<keyword evidence="2" id="KW-1185">Reference proteome</keyword>
<accession>A0A4C1XDU7</accession>
<reference evidence="1 2" key="1">
    <citation type="journal article" date="2019" name="Commun. Biol.">
        <title>The bagworm genome reveals a unique fibroin gene that provides high tensile strength.</title>
        <authorList>
            <person name="Kono N."/>
            <person name="Nakamura H."/>
            <person name="Ohtoshi R."/>
            <person name="Tomita M."/>
            <person name="Numata K."/>
            <person name="Arakawa K."/>
        </authorList>
    </citation>
    <scope>NUCLEOTIDE SEQUENCE [LARGE SCALE GENOMIC DNA]</scope>
</reference>
<evidence type="ECO:0000313" key="2">
    <source>
        <dbReference type="Proteomes" id="UP000299102"/>
    </source>
</evidence>
<dbReference type="EMBL" id="BGZK01000787">
    <property type="protein sequence ID" value="GBP60437.1"/>
    <property type="molecule type" value="Genomic_DNA"/>
</dbReference>
<comment type="caution">
    <text evidence="1">The sequence shown here is derived from an EMBL/GenBank/DDBJ whole genome shotgun (WGS) entry which is preliminary data.</text>
</comment>
<sequence>MHSVSTELTWALRSSYKDSGACVRINGAYTDFYISRSFRQESTASPSLFTLFMDSFLHDMKKYEFGLGMNELSVICLLNADDQVILLSLACELQATGIKRNDFLRKMVQHTRVRHSVLEGRWRPRRRASADCAAAGRRGPTLWAGVSVLLVLFVR</sequence>
<protein>
    <submittedName>
        <fullName evidence="1">Uncharacterized protein</fullName>
    </submittedName>
</protein>
<evidence type="ECO:0000313" key="1">
    <source>
        <dbReference type="EMBL" id="GBP60437.1"/>
    </source>
</evidence>
<organism evidence="1 2">
    <name type="scientific">Eumeta variegata</name>
    <name type="common">Bagworm moth</name>
    <name type="synonym">Eumeta japonica</name>
    <dbReference type="NCBI Taxonomy" id="151549"/>
    <lineage>
        <taxon>Eukaryota</taxon>
        <taxon>Metazoa</taxon>
        <taxon>Ecdysozoa</taxon>
        <taxon>Arthropoda</taxon>
        <taxon>Hexapoda</taxon>
        <taxon>Insecta</taxon>
        <taxon>Pterygota</taxon>
        <taxon>Neoptera</taxon>
        <taxon>Endopterygota</taxon>
        <taxon>Lepidoptera</taxon>
        <taxon>Glossata</taxon>
        <taxon>Ditrysia</taxon>
        <taxon>Tineoidea</taxon>
        <taxon>Psychidae</taxon>
        <taxon>Oiketicinae</taxon>
        <taxon>Eumeta</taxon>
    </lineage>
</organism>
<dbReference type="OrthoDB" id="8775810at2759"/>
<name>A0A4C1XDU7_EUMVA</name>
<gene>
    <name evidence="1" type="ORF">EVAR_98334_1</name>
</gene>